<organism evidence="1">
    <name type="scientific">viral metagenome</name>
    <dbReference type="NCBI Taxonomy" id="1070528"/>
    <lineage>
        <taxon>unclassified sequences</taxon>
        <taxon>metagenomes</taxon>
        <taxon>organismal metagenomes</taxon>
    </lineage>
</organism>
<proteinExistence type="predicted"/>
<dbReference type="EMBL" id="MT144004">
    <property type="protein sequence ID" value="QJA46176.1"/>
    <property type="molecule type" value="Genomic_DNA"/>
</dbReference>
<name>A0A6H1ZE31_9ZZZZ</name>
<dbReference type="AlphaFoldDB" id="A0A6H1ZE31"/>
<sequence>MRQPTIAKNRTDRKAWDVDGECSDCKCPCGATIYGRPEAMRFLRRLEAGEHRCHRCECARRAKERES</sequence>
<evidence type="ECO:0000313" key="1">
    <source>
        <dbReference type="EMBL" id="QJA46176.1"/>
    </source>
</evidence>
<accession>A0A6H1ZE31</accession>
<protein>
    <submittedName>
        <fullName evidence="1">Uncharacterized protein</fullName>
    </submittedName>
</protein>
<gene>
    <name evidence="1" type="ORF">TM448A00336_0025</name>
    <name evidence="2" type="ORF">TM448B00512_0035</name>
</gene>
<reference evidence="1" key="1">
    <citation type="submission" date="2020-03" db="EMBL/GenBank/DDBJ databases">
        <title>The deep terrestrial virosphere.</title>
        <authorList>
            <person name="Holmfeldt K."/>
            <person name="Nilsson E."/>
            <person name="Simone D."/>
            <person name="Lopez-Fernandez M."/>
            <person name="Wu X."/>
            <person name="de Brujin I."/>
            <person name="Lundin D."/>
            <person name="Andersson A."/>
            <person name="Bertilsson S."/>
            <person name="Dopson M."/>
        </authorList>
    </citation>
    <scope>NUCLEOTIDE SEQUENCE</scope>
    <source>
        <strain evidence="1">TM448A00336</strain>
        <strain evidence="2">TM448B00512</strain>
    </source>
</reference>
<dbReference type="EMBL" id="MT144628">
    <property type="protein sequence ID" value="QJH95768.1"/>
    <property type="molecule type" value="Genomic_DNA"/>
</dbReference>
<evidence type="ECO:0000313" key="2">
    <source>
        <dbReference type="EMBL" id="QJH95768.1"/>
    </source>
</evidence>